<accession>X1TN74</accession>
<name>X1TN74_9ZZZZ</name>
<dbReference type="InterPro" id="IPR045565">
    <property type="entry name" value="Phage_capsid_2"/>
</dbReference>
<dbReference type="Pfam" id="PF19821">
    <property type="entry name" value="Phage_capsid_2"/>
    <property type="match status" value="1"/>
</dbReference>
<dbReference type="EMBL" id="BARW01024134">
    <property type="protein sequence ID" value="GAI88995.1"/>
    <property type="molecule type" value="Genomic_DNA"/>
</dbReference>
<comment type="caution">
    <text evidence="1">The sequence shown here is derived from an EMBL/GenBank/DDBJ whole genome shotgun (WGS) entry which is preliminary data.</text>
</comment>
<evidence type="ECO:0000313" key="1">
    <source>
        <dbReference type="EMBL" id="GAI88995.1"/>
    </source>
</evidence>
<organism evidence="1">
    <name type="scientific">marine sediment metagenome</name>
    <dbReference type="NCBI Taxonomy" id="412755"/>
    <lineage>
        <taxon>unclassified sequences</taxon>
        <taxon>metagenomes</taxon>
        <taxon>ecological metagenomes</taxon>
    </lineage>
</organism>
<evidence type="ECO:0008006" key="2">
    <source>
        <dbReference type="Google" id="ProtNLM"/>
    </source>
</evidence>
<protein>
    <recommendedName>
        <fullName evidence="2">Bacteriophage Mu GpT domain-containing protein</fullName>
    </recommendedName>
</protein>
<sequence length="199" mass="21610">MSAFVTEAFVNDYKSTIMLLLQQRGSKLRGAVTEGTYTGEAGKAVEQIGQVAAQKKTSRHGDTPLIDTPHDGRWVFPSDYEWADLIDNVDKLKMIINPTSSYAINGAYAMGRSMDEEIIAAFFGISKTGQKGTTNTPFPSAQQVAAGGSNLTVAKLRAAKKILMKNEVDIDVDPLFVAITAEQHDSMLSETQAISLDYN</sequence>
<feature type="non-terminal residue" evidence="1">
    <location>
        <position position="199"/>
    </location>
</feature>
<reference evidence="1" key="1">
    <citation type="journal article" date="2014" name="Front. Microbiol.">
        <title>High frequency of phylogenetically diverse reductive dehalogenase-homologous genes in deep subseafloor sedimentary metagenomes.</title>
        <authorList>
            <person name="Kawai M."/>
            <person name="Futagami T."/>
            <person name="Toyoda A."/>
            <person name="Takaki Y."/>
            <person name="Nishi S."/>
            <person name="Hori S."/>
            <person name="Arai W."/>
            <person name="Tsubouchi T."/>
            <person name="Morono Y."/>
            <person name="Uchiyama I."/>
            <person name="Ito T."/>
            <person name="Fujiyama A."/>
            <person name="Inagaki F."/>
            <person name="Takami H."/>
        </authorList>
    </citation>
    <scope>NUCLEOTIDE SEQUENCE</scope>
    <source>
        <strain evidence="1">Expedition CK06-06</strain>
    </source>
</reference>
<proteinExistence type="predicted"/>
<gene>
    <name evidence="1" type="ORF">S12H4_39856</name>
</gene>
<dbReference type="AlphaFoldDB" id="X1TN74"/>